<dbReference type="GO" id="GO:0005634">
    <property type="term" value="C:nucleus"/>
    <property type="evidence" value="ECO:0007669"/>
    <property type="project" value="InterPro"/>
</dbReference>
<name>A0A286U7I6_9AGAM</name>
<dbReference type="AlphaFoldDB" id="A0A286U7I6"/>
<reference evidence="4 5" key="1">
    <citation type="journal article" date="2017" name="Mol. Ecol.">
        <title>Comparative and population genomic landscape of Phellinus noxius: A hypervariable fungus causing root rot in trees.</title>
        <authorList>
            <person name="Chung C.L."/>
            <person name="Lee T.J."/>
            <person name="Akiba M."/>
            <person name="Lee H.H."/>
            <person name="Kuo T.H."/>
            <person name="Liu D."/>
            <person name="Ke H.M."/>
            <person name="Yokoi T."/>
            <person name="Roa M.B."/>
            <person name="Lu M.J."/>
            <person name="Chang Y.Y."/>
            <person name="Ann P.J."/>
            <person name="Tsai J.N."/>
            <person name="Chen C.Y."/>
            <person name="Tzean S.S."/>
            <person name="Ota Y."/>
            <person name="Hattori T."/>
            <person name="Sahashi N."/>
            <person name="Liou R.F."/>
            <person name="Kikuchi T."/>
            <person name="Tsai I.J."/>
        </authorList>
    </citation>
    <scope>NUCLEOTIDE SEQUENCE [LARGE SCALE GENOMIC DNA]</scope>
    <source>
        <strain evidence="4 5">FFPRI411160</strain>
    </source>
</reference>
<proteinExistence type="inferred from homology"/>
<dbReference type="EMBL" id="NBII01000009">
    <property type="protein sequence ID" value="PAV15543.1"/>
    <property type="molecule type" value="Genomic_DNA"/>
</dbReference>
<organism evidence="4 5">
    <name type="scientific">Pyrrhoderma noxium</name>
    <dbReference type="NCBI Taxonomy" id="2282107"/>
    <lineage>
        <taxon>Eukaryota</taxon>
        <taxon>Fungi</taxon>
        <taxon>Dikarya</taxon>
        <taxon>Basidiomycota</taxon>
        <taxon>Agaricomycotina</taxon>
        <taxon>Agaricomycetes</taxon>
        <taxon>Hymenochaetales</taxon>
        <taxon>Hymenochaetaceae</taxon>
        <taxon>Pyrrhoderma</taxon>
    </lineage>
</organism>
<comment type="similarity">
    <text evidence="1 2">Belongs to the nucleosome assembly protein (NAP) family.</text>
</comment>
<dbReference type="Gene3D" id="3.30.1120.90">
    <property type="entry name" value="Nucleosome assembly protein"/>
    <property type="match status" value="1"/>
</dbReference>
<feature type="region of interest" description="Disordered" evidence="3">
    <location>
        <begin position="1"/>
        <end position="25"/>
    </location>
</feature>
<dbReference type="STRING" id="2282107.A0A286U7I6"/>
<evidence type="ECO:0000313" key="4">
    <source>
        <dbReference type="EMBL" id="PAV15543.1"/>
    </source>
</evidence>
<dbReference type="Pfam" id="PF00956">
    <property type="entry name" value="NAP"/>
    <property type="match status" value="1"/>
</dbReference>
<dbReference type="FunCoup" id="A0A286U7I6">
    <property type="interactions" value="254"/>
</dbReference>
<protein>
    <submittedName>
        <fullName evidence="4">NAP-domain-containing</fullName>
    </submittedName>
</protein>
<sequence>MSSNVSITPTSTTAPTPQNTPLNQAPISFGLVRPGVPDIKEDADAETDDAAPDVASLLRSGAARSIISNIVQNKLNSLVGKSSGYIETLPTDAKRSLSALRAVQEKYTELQRNFSREKWELEKKYLQLSATYYERRSAIISGKSAPTADEIAAGEEESKKNNEDYEALPSDSSDTAPIKSFWLTALHNHPVLDELITDRDVEALSHLEDIKLNYISGTKQEGYKLSFYFSPNEVFEDSVLEKSYFFKEDIDWEGNLIYDRAVGTTIKWKEGKDLTKEVEVKKQRNKNTNRTRLIRKSLPCDSFFNFFDPPQPPSAEALENDEIDDEDLDDLRKGLAVDFQLGDDFRYRIIPRSVSYFTGESLNWDEDEWSSDDESDDEIDEASLAAMLKKKLSTK</sequence>
<accession>A0A286U7I6</accession>
<dbReference type="InParanoid" id="A0A286U7I6"/>
<dbReference type="GO" id="GO:0006334">
    <property type="term" value="P:nucleosome assembly"/>
    <property type="evidence" value="ECO:0007669"/>
    <property type="project" value="InterPro"/>
</dbReference>
<comment type="caution">
    <text evidence="4">The sequence shown here is derived from an EMBL/GenBank/DDBJ whole genome shotgun (WGS) entry which is preliminary data.</text>
</comment>
<gene>
    <name evidence="4" type="ORF">PNOK_0840100</name>
</gene>
<dbReference type="InterPro" id="IPR002164">
    <property type="entry name" value="NAP_family"/>
</dbReference>
<dbReference type="OrthoDB" id="27325at2759"/>
<evidence type="ECO:0000256" key="2">
    <source>
        <dbReference type="RuleBase" id="RU003876"/>
    </source>
</evidence>
<evidence type="ECO:0000313" key="5">
    <source>
        <dbReference type="Proteomes" id="UP000217199"/>
    </source>
</evidence>
<evidence type="ECO:0000256" key="3">
    <source>
        <dbReference type="SAM" id="MobiDB-lite"/>
    </source>
</evidence>
<feature type="compositionally biased region" description="Low complexity" evidence="3">
    <location>
        <begin position="8"/>
        <end position="21"/>
    </location>
</feature>
<evidence type="ECO:0000256" key="1">
    <source>
        <dbReference type="ARBA" id="ARBA00009947"/>
    </source>
</evidence>
<dbReference type="Proteomes" id="UP000217199">
    <property type="component" value="Unassembled WGS sequence"/>
</dbReference>
<keyword evidence="5" id="KW-1185">Reference proteome</keyword>
<dbReference type="InterPro" id="IPR037231">
    <property type="entry name" value="NAP-like_sf"/>
</dbReference>
<dbReference type="SUPFAM" id="SSF143113">
    <property type="entry name" value="NAP-like"/>
    <property type="match status" value="1"/>
</dbReference>
<dbReference type="Gene3D" id="1.20.5.1500">
    <property type="match status" value="1"/>
</dbReference>
<feature type="region of interest" description="Disordered" evidence="3">
    <location>
        <begin position="146"/>
        <end position="173"/>
    </location>
</feature>
<dbReference type="PANTHER" id="PTHR11875">
    <property type="entry name" value="TESTIS-SPECIFIC Y-ENCODED PROTEIN"/>
    <property type="match status" value="1"/>
</dbReference>